<accession>A0ABX3DBD1</accession>
<dbReference type="Proteomes" id="UP000180133">
    <property type="component" value="Unassembled WGS sequence"/>
</dbReference>
<gene>
    <name evidence="1" type="ORF">BI375_16630</name>
</gene>
<dbReference type="EMBL" id="MKFT01000006">
    <property type="protein sequence ID" value="OHY94249.1"/>
    <property type="molecule type" value="Genomic_DNA"/>
</dbReference>
<reference evidence="1 2" key="1">
    <citation type="submission" date="2016-09" db="EMBL/GenBank/DDBJ databases">
        <title>Isolation, identification and antibiotic sensitivity analysis of bacterial pathogen from juvenile Hippocampus erectus with tail-rotted disease.</title>
        <authorList>
            <person name="Yang Q."/>
        </authorList>
    </citation>
    <scope>NUCLEOTIDE SEQUENCE [LARGE SCALE GENOMIC DNA]</scope>
    <source>
        <strain evidence="1 2">HM-10</strain>
    </source>
</reference>
<organism evidence="1 2">
    <name type="scientific">Vibrio rotiferianus</name>
    <dbReference type="NCBI Taxonomy" id="190895"/>
    <lineage>
        <taxon>Bacteria</taxon>
        <taxon>Pseudomonadati</taxon>
        <taxon>Pseudomonadota</taxon>
        <taxon>Gammaproteobacteria</taxon>
        <taxon>Vibrionales</taxon>
        <taxon>Vibrionaceae</taxon>
        <taxon>Vibrio</taxon>
    </lineage>
</organism>
<sequence length="135" mass="14723">MLFPELNAFALYSKCDVISFMNNELGDNNILDYLTKDDGGELVEKRVLLPIFNVDDGLYNIDVIVNDGSGSQDLGVFCSSGEVSVIGLGYLAAFDHELLCMAGKSQSFTVPNGTFGVSYCLNDIEENLTIYLNSI</sequence>
<evidence type="ECO:0000313" key="1">
    <source>
        <dbReference type="EMBL" id="OHY94249.1"/>
    </source>
</evidence>
<comment type="caution">
    <text evidence="1">The sequence shown here is derived from an EMBL/GenBank/DDBJ whole genome shotgun (WGS) entry which is preliminary data.</text>
</comment>
<keyword evidence="2" id="KW-1185">Reference proteome</keyword>
<name>A0ABX3DBD1_9VIBR</name>
<proteinExistence type="predicted"/>
<dbReference type="RefSeq" id="WP_071235888.1">
    <property type="nucleotide sequence ID" value="NZ_KV861324.1"/>
</dbReference>
<protein>
    <submittedName>
        <fullName evidence="1">Uncharacterized protein</fullName>
    </submittedName>
</protein>
<evidence type="ECO:0000313" key="2">
    <source>
        <dbReference type="Proteomes" id="UP000180133"/>
    </source>
</evidence>